<proteinExistence type="predicted"/>
<reference evidence="2 3" key="1">
    <citation type="submission" date="2024-04" db="EMBL/GenBank/DDBJ databases">
        <authorList>
            <person name="Waldvogel A.-M."/>
            <person name="Schoenle A."/>
        </authorList>
    </citation>
    <scope>NUCLEOTIDE SEQUENCE [LARGE SCALE GENOMIC DNA]</scope>
</reference>
<accession>A0AAV2KZQ6</accession>
<evidence type="ECO:0000313" key="3">
    <source>
        <dbReference type="Proteomes" id="UP001497482"/>
    </source>
</evidence>
<protein>
    <submittedName>
        <fullName evidence="2">Uncharacterized protein</fullName>
    </submittedName>
</protein>
<dbReference type="AlphaFoldDB" id="A0AAV2KZQ6"/>
<evidence type="ECO:0000256" key="1">
    <source>
        <dbReference type="SAM" id="Phobius"/>
    </source>
</evidence>
<keyword evidence="1" id="KW-0812">Transmembrane</keyword>
<organism evidence="2 3">
    <name type="scientific">Knipowitschia caucasica</name>
    <name type="common">Caucasian dwarf goby</name>
    <name type="synonym">Pomatoschistus caucasicus</name>
    <dbReference type="NCBI Taxonomy" id="637954"/>
    <lineage>
        <taxon>Eukaryota</taxon>
        <taxon>Metazoa</taxon>
        <taxon>Chordata</taxon>
        <taxon>Craniata</taxon>
        <taxon>Vertebrata</taxon>
        <taxon>Euteleostomi</taxon>
        <taxon>Actinopterygii</taxon>
        <taxon>Neopterygii</taxon>
        <taxon>Teleostei</taxon>
        <taxon>Neoteleostei</taxon>
        <taxon>Acanthomorphata</taxon>
        <taxon>Gobiaria</taxon>
        <taxon>Gobiiformes</taxon>
        <taxon>Gobioidei</taxon>
        <taxon>Gobiidae</taxon>
        <taxon>Gobiinae</taxon>
        <taxon>Knipowitschia</taxon>
    </lineage>
</organism>
<dbReference type="Proteomes" id="UP001497482">
    <property type="component" value="Chromosome 2"/>
</dbReference>
<keyword evidence="3" id="KW-1185">Reference proteome</keyword>
<dbReference type="EMBL" id="OZ035824">
    <property type="protein sequence ID" value="CAL1593490.1"/>
    <property type="molecule type" value="Genomic_DNA"/>
</dbReference>
<evidence type="ECO:0000313" key="2">
    <source>
        <dbReference type="EMBL" id="CAL1593490.1"/>
    </source>
</evidence>
<keyword evidence="1" id="KW-1133">Transmembrane helix</keyword>
<sequence>MSIKDVEQEWLRSVKLQVFALCILLCHAPCNGLNCSKATQPALLSALEPVFNLNAIRPVMDMDTPTNVTIYFTLYGILGVVSRLHMS</sequence>
<feature type="transmembrane region" description="Helical" evidence="1">
    <location>
        <begin position="68"/>
        <end position="86"/>
    </location>
</feature>
<name>A0AAV2KZQ6_KNICA</name>
<gene>
    <name evidence="2" type="ORF">KC01_LOCUS22592</name>
</gene>
<keyword evidence="1" id="KW-0472">Membrane</keyword>